<organism evidence="1 2">
    <name type="scientific">Lupinus albus</name>
    <name type="common">White lupine</name>
    <name type="synonym">Lupinus termis</name>
    <dbReference type="NCBI Taxonomy" id="3870"/>
    <lineage>
        <taxon>Eukaryota</taxon>
        <taxon>Viridiplantae</taxon>
        <taxon>Streptophyta</taxon>
        <taxon>Embryophyta</taxon>
        <taxon>Tracheophyta</taxon>
        <taxon>Spermatophyta</taxon>
        <taxon>Magnoliopsida</taxon>
        <taxon>eudicotyledons</taxon>
        <taxon>Gunneridae</taxon>
        <taxon>Pentapetalae</taxon>
        <taxon>rosids</taxon>
        <taxon>fabids</taxon>
        <taxon>Fabales</taxon>
        <taxon>Fabaceae</taxon>
        <taxon>Papilionoideae</taxon>
        <taxon>50 kb inversion clade</taxon>
        <taxon>genistoids sensu lato</taxon>
        <taxon>core genistoids</taxon>
        <taxon>Genisteae</taxon>
        <taxon>Lupinus</taxon>
    </lineage>
</organism>
<comment type="caution">
    <text evidence="1">The sequence shown here is derived from an EMBL/GenBank/DDBJ whole genome shotgun (WGS) entry which is preliminary data.</text>
</comment>
<dbReference type="EMBL" id="WOCE01000015">
    <property type="protein sequence ID" value="KAE9598917.1"/>
    <property type="molecule type" value="Genomic_DNA"/>
</dbReference>
<proteinExistence type="predicted"/>
<evidence type="ECO:0000313" key="1">
    <source>
        <dbReference type="EMBL" id="KAE9598917.1"/>
    </source>
</evidence>
<reference evidence="2" key="1">
    <citation type="journal article" date="2020" name="Nat. Commun.">
        <title>Genome sequence of the cluster root forming white lupin.</title>
        <authorList>
            <person name="Hufnagel B."/>
            <person name="Marques A."/>
            <person name="Soriano A."/>
            <person name="Marques L."/>
            <person name="Divol F."/>
            <person name="Doumas P."/>
            <person name="Sallet E."/>
            <person name="Mancinotti D."/>
            <person name="Carrere S."/>
            <person name="Marande W."/>
            <person name="Arribat S."/>
            <person name="Keller J."/>
            <person name="Huneau C."/>
            <person name="Blein T."/>
            <person name="Aime D."/>
            <person name="Laguerre M."/>
            <person name="Taylor J."/>
            <person name="Schubert V."/>
            <person name="Nelson M."/>
            <person name="Geu-Flores F."/>
            <person name="Crespi M."/>
            <person name="Gallardo-Guerrero K."/>
            <person name="Delaux P.-M."/>
            <person name="Salse J."/>
            <person name="Berges H."/>
            <person name="Guyot R."/>
            <person name="Gouzy J."/>
            <person name="Peret B."/>
        </authorList>
    </citation>
    <scope>NUCLEOTIDE SEQUENCE [LARGE SCALE GENOMIC DNA]</scope>
    <source>
        <strain evidence="2">cv. Amiga</strain>
    </source>
</reference>
<gene>
    <name evidence="1" type="ORF">Lalb_Chr15g0086091</name>
</gene>
<name>A0A6A5PD12_LUPAL</name>
<dbReference type="AlphaFoldDB" id="A0A6A5PD12"/>
<protein>
    <submittedName>
        <fullName evidence="1">Uncharacterized protein</fullName>
    </submittedName>
</protein>
<dbReference type="Proteomes" id="UP000447434">
    <property type="component" value="Chromosome 15"/>
</dbReference>
<evidence type="ECO:0000313" key="2">
    <source>
        <dbReference type="Proteomes" id="UP000447434"/>
    </source>
</evidence>
<accession>A0A6A5PD12</accession>
<keyword evidence="2" id="KW-1185">Reference proteome</keyword>
<sequence length="65" mass="7444">MASGTFEKASVPSWGWPIVDLLDPKMGWPNLWLKFIVSRYYSTSFNSTKGGDFTHLLDKTIFPFL</sequence>